<dbReference type="RefSeq" id="WP_022556332.1">
    <property type="nucleotide sequence ID" value="NC_022535.1"/>
</dbReference>
<dbReference type="AlphaFoldDB" id="U4PU67"/>
<name>U4PU67_9HYPH</name>
<dbReference type="PATRIC" id="fig|424182.3.peg.1759"/>
<dbReference type="KEGG" id="rir:BN877_I1772"/>
<reference evidence="2 3" key="1">
    <citation type="journal article" date="2013" name="Genome Announc.">
        <title>Complete Genome Sequence of the Sesbania Symbiont and Rice Growth-Promoting Endophyte Rhizobium sp. Strain IRBG74.</title>
        <authorList>
            <person name="Crook M.B."/>
            <person name="Mitra S."/>
            <person name="Ane J.M."/>
            <person name="Sadowsky M.J."/>
            <person name="Gyaneshwar P."/>
        </authorList>
    </citation>
    <scope>NUCLEOTIDE SEQUENCE [LARGE SCALE GENOMIC DNA]</scope>
    <source>
        <strain evidence="2 3">IRBG74</strain>
    </source>
</reference>
<accession>U4PU67</accession>
<dbReference type="EMBL" id="HG518322">
    <property type="protein sequence ID" value="CDI08669.1"/>
    <property type="molecule type" value="Genomic_DNA"/>
</dbReference>
<evidence type="ECO:0000313" key="2">
    <source>
        <dbReference type="EMBL" id="CDI08669.1"/>
    </source>
</evidence>
<dbReference type="HOGENOM" id="CLU_2181830_0_0_5"/>
<feature type="region of interest" description="Disordered" evidence="1">
    <location>
        <begin position="32"/>
        <end position="55"/>
    </location>
</feature>
<gene>
    <name evidence="2" type="ORF">BN877_I1772</name>
</gene>
<protein>
    <submittedName>
        <fullName evidence="2">Uncharacterized protein</fullName>
    </submittedName>
</protein>
<evidence type="ECO:0000313" key="3">
    <source>
        <dbReference type="Proteomes" id="UP000016944"/>
    </source>
</evidence>
<proteinExistence type="predicted"/>
<dbReference type="Proteomes" id="UP000016944">
    <property type="component" value="Chromosome I"/>
</dbReference>
<evidence type="ECO:0000256" key="1">
    <source>
        <dbReference type="SAM" id="MobiDB-lite"/>
    </source>
</evidence>
<organism evidence="2 3">
    <name type="scientific">Agrobacterium pusense</name>
    <dbReference type="NCBI Taxonomy" id="648995"/>
    <lineage>
        <taxon>Bacteria</taxon>
        <taxon>Pseudomonadati</taxon>
        <taxon>Pseudomonadota</taxon>
        <taxon>Alphaproteobacteria</taxon>
        <taxon>Hyphomicrobiales</taxon>
        <taxon>Rhizobiaceae</taxon>
        <taxon>Rhizobium/Agrobacterium group</taxon>
        <taxon>Agrobacterium</taxon>
    </lineage>
</organism>
<sequence length="109" mass="12590">MTDLLSYKEQRLRKIMKCPQCGSSRQEFWRSEEFEPTDEPGVFTGTDPNTFTPNGDDKAAARFWCGLELSIDEVNEIISRIPCREASNEAADDLNREIEHDFEDREELA</sequence>
<feature type="region of interest" description="Disordered" evidence="1">
    <location>
        <begin position="89"/>
        <end position="109"/>
    </location>
</feature>